<name>A0A812UD07_SYMPI</name>
<keyword evidence="2" id="KW-0812">Transmembrane</keyword>
<proteinExistence type="predicted"/>
<evidence type="ECO:0000313" key="3">
    <source>
        <dbReference type="EMBL" id="CAE7560915.1"/>
    </source>
</evidence>
<keyword evidence="2" id="KW-0472">Membrane</keyword>
<protein>
    <submittedName>
        <fullName evidence="3">PurM protein</fullName>
    </submittedName>
</protein>
<keyword evidence="4" id="KW-1185">Reference proteome</keyword>
<reference evidence="3" key="1">
    <citation type="submission" date="2021-02" db="EMBL/GenBank/DDBJ databases">
        <authorList>
            <person name="Dougan E. K."/>
            <person name="Rhodes N."/>
            <person name="Thang M."/>
            <person name="Chan C."/>
        </authorList>
    </citation>
    <scope>NUCLEOTIDE SEQUENCE</scope>
</reference>
<comment type="caution">
    <text evidence="3">The sequence shown here is derived from an EMBL/GenBank/DDBJ whole genome shotgun (WGS) entry which is preliminary data.</text>
</comment>
<sequence length="266" mass="29107">MNHTCAVVDMTGWRVPEANVWAEVCVIANVGAAVEFFLWSQNQWTEMFYQLSGSYLTQQLSKRKEGSAGLFSTESRDVYTVGWPHDKSRQPSEVDANLVALSELRGNNMGELGELCSVWDPEPPAGSSGLATQLKLHIAEPFVTMTTSQGAMPQMLELISSLGGYLSIVFSVFTLVFVRAYPFSDTARLYDARTLIGFSAWGNPPDHDQSVQSVSPDVECIGASGASDQDGARLTEREQPEQTERTVVDAFATKAWQVPSNPGTEN</sequence>
<evidence type="ECO:0000256" key="2">
    <source>
        <dbReference type="SAM" id="Phobius"/>
    </source>
</evidence>
<evidence type="ECO:0000256" key="1">
    <source>
        <dbReference type="SAM" id="MobiDB-lite"/>
    </source>
</evidence>
<feature type="transmembrane region" description="Helical" evidence="2">
    <location>
        <begin position="162"/>
        <end position="181"/>
    </location>
</feature>
<dbReference type="OrthoDB" id="407775at2759"/>
<organism evidence="3 4">
    <name type="scientific">Symbiodinium pilosum</name>
    <name type="common">Dinoflagellate</name>
    <dbReference type="NCBI Taxonomy" id="2952"/>
    <lineage>
        <taxon>Eukaryota</taxon>
        <taxon>Sar</taxon>
        <taxon>Alveolata</taxon>
        <taxon>Dinophyceae</taxon>
        <taxon>Suessiales</taxon>
        <taxon>Symbiodiniaceae</taxon>
        <taxon>Symbiodinium</taxon>
    </lineage>
</organism>
<dbReference type="Proteomes" id="UP000649617">
    <property type="component" value="Unassembled WGS sequence"/>
</dbReference>
<feature type="region of interest" description="Disordered" evidence="1">
    <location>
        <begin position="221"/>
        <end position="245"/>
    </location>
</feature>
<evidence type="ECO:0000313" key="4">
    <source>
        <dbReference type="Proteomes" id="UP000649617"/>
    </source>
</evidence>
<keyword evidence="2" id="KW-1133">Transmembrane helix</keyword>
<dbReference type="EMBL" id="CAJNIZ010035625">
    <property type="protein sequence ID" value="CAE7560915.1"/>
    <property type="molecule type" value="Genomic_DNA"/>
</dbReference>
<feature type="compositionally biased region" description="Basic and acidic residues" evidence="1">
    <location>
        <begin position="230"/>
        <end position="245"/>
    </location>
</feature>
<accession>A0A812UD07</accession>
<dbReference type="AlphaFoldDB" id="A0A812UD07"/>
<gene>
    <name evidence="3" type="primary">purM</name>
    <name evidence="3" type="ORF">SPIL2461_LOCUS14999</name>
</gene>